<reference evidence="3 4" key="1">
    <citation type="submission" date="2021-03" db="EMBL/GenBank/DDBJ databases">
        <title>Genomic Encyclopedia of Type Strains, Phase IV (KMG-IV): sequencing the most valuable type-strain genomes for metagenomic binning, comparative biology and taxonomic classification.</title>
        <authorList>
            <person name="Goeker M."/>
        </authorList>
    </citation>
    <scope>NUCLEOTIDE SEQUENCE [LARGE SCALE GENOMIC DNA]</scope>
    <source>
        <strain evidence="3 4">DSM 26048</strain>
    </source>
</reference>
<dbReference type="EMBL" id="JAGGLB010000036">
    <property type="protein sequence ID" value="MBP1995596.1"/>
    <property type="molecule type" value="Genomic_DNA"/>
</dbReference>
<dbReference type="PANTHER" id="PTHR43685">
    <property type="entry name" value="GLYCOSYLTRANSFERASE"/>
    <property type="match status" value="1"/>
</dbReference>
<evidence type="ECO:0000313" key="3">
    <source>
        <dbReference type="EMBL" id="MBP1995596.1"/>
    </source>
</evidence>
<dbReference type="Pfam" id="PF00535">
    <property type="entry name" value="Glycos_transf_2"/>
    <property type="match status" value="1"/>
</dbReference>
<dbReference type="RefSeq" id="WP_209977385.1">
    <property type="nucleotide sequence ID" value="NZ_JAGGLB010000036.1"/>
</dbReference>
<evidence type="ECO:0000259" key="2">
    <source>
        <dbReference type="Pfam" id="PF00535"/>
    </source>
</evidence>
<proteinExistence type="inferred from homology"/>
<organism evidence="3 4">
    <name type="scientific">Paenibacillus eucommiae</name>
    <dbReference type="NCBI Taxonomy" id="1355755"/>
    <lineage>
        <taxon>Bacteria</taxon>
        <taxon>Bacillati</taxon>
        <taxon>Bacillota</taxon>
        <taxon>Bacilli</taxon>
        <taxon>Bacillales</taxon>
        <taxon>Paenibacillaceae</taxon>
        <taxon>Paenibacillus</taxon>
    </lineage>
</organism>
<dbReference type="Gene3D" id="3.90.550.10">
    <property type="entry name" value="Spore Coat Polysaccharide Biosynthesis Protein SpsA, Chain A"/>
    <property type="match status" value="1"/>
</dbReference>
<comment type="caution">
    <text evidence="3">The sequence shown here is derived from an EMBL/GenBank/DDBJ whole genome shotgun (WGS) entry which is preliminary data.</text>
</comment>
<sequence>MPTFQRAAHLKEVIPSILNQTFQDFEIIIVDNHSTDDTAEIVASFKDERIHFYQNERNIGAARNHNRCLLEAKGTYIKFLHSDDRFTTNRALEKLYEAAILYPEAGLLTCGAAYPSMGKILTVPFDHKRTKGFAALRESMTVHNFGLPSDWLFKREILPYTGLLIDSHVCDCDFVMKAVYYYDCYSIAEPLIEHLIHDGNETLIANRLNGWEAMRFKALPSLPFYSELTMEMKAVLSNYLHMSIISRLLQGLWQEAYPNLVLGVLDLLKLDPHLTYFQGEDRQKLLSHLLELLVDRSKPSTIYEFMVNQTFSKPYSHTFLYGFAFNYQLYSLTKKLKPLNKKIVVYGDTADCHYVREALPELKDLISEVMEVKALQPEQKNAEKIVFADGSFIPTKDSFLILADMNSMASTRYQLQRMGLVEGQHFLPTRELF</sequence>
<dbReference type="PANTHER" id="PTHR43685:SF11">
    <property type="entry name" value="GLYCOSYLTRANSFERASE TAGX-RELATED"/>
    <property type="match status" value="1"/>
</dbReference>
<comment type="similarity">
    <text evidence="1">Belongs to the glycosyltransferase 2 family.</text>
</comment>
<accession>A0ABS4J8K7</accession>
<evidence type="ECO:0000313" key="4">
    <source>
        <dbReference type="Proteomes" id="UP001519287"/>
    </source>
</evidence>
<gene>
    <name evidence="3" type="ORF">J2Z66_007238</name>
</gene>
<dbReference type="SUPFAM" id="SSF53448">
    <property type="entry name" value="Nucleotide-diphospho-sugar transferases"/>
    <property type="match status" value="1"/>
</dbReference>
<name>A0ABS4J8K7_9BACL</name>
<dbReference type="InterPro" id="IPR029044">
    <property type="entry name" value="Nucleotide-diphossugar_trans"/>
</dbReference>
<dbReference type="CDD" id="cd00761">
    <property type="entry name" value="Glyco_tranf_GTA_type"/>
    <property type="match status" value="1"/>
</dbReference>
<dbReference type="InterPro" id="IPR001173">
    <property type="entry name" value="Glyco_trans_2-like"/>
</dbReference>
<evidence type="ECO:0000256" key="1">
    <source>
        <dbReference type="ARBA" id="ARBA00006739"/>
    </source>
</evidence>
<dbReference type="InterPro" id="IPR050834">
    <property type="entry name" value="Glycosyltransf_2"/>
</dbReference>
<feature type="domain" description="Glycosyltransferase 2-like" evidence="2">
    <location>
        <begin position="1"/>
        <end position="157"/>
    </location>
</feature>
<protein>
    <submittedName>
        <fullName evidence="3">Glycosyltransferase involved in cell wall biosynthesis</fullName>
    </submittedName>
</protein>
<keyword evidence="4" id="KW-1185">Reference proteome</keyword>
<dbReference type="Proteomes" id="UP001519287">
    <property type="component" value="Unassembled WGS sequence"/>
</dbReference>